<organism evidence="1 2">
    <name type="scientific">Tribonema minus</name>
    <dbReference type="NCBI Taxonomy" id="303371"/>
    <lineage>
        <taxon>Eukaryota</taxon>
        <taxon>Sar</taxon>
        <taxon>Stramenopiles</taxon>
        <taxon>Ochrophyta</taxon>
        <taxon>PX clade</taxon>
        <taxon>Xanthophyceae</taxon>
        <taxon>Tribonematales</taxon>
        <taxon>Tribonemataceae</taxon>
        <taxon>Tribonema</taxon>
    </lineage>
</organism>
<name>A0A835Z7I5_9STRA</name>
<dbReference type="PANTHER" id="PTHR32134">
    <property type="entry name" value="FNIP REPEAT-CONTAINING PROTEIN"/>
    <property type="match status" value="1"/>
</dbReference>
<evidence type="ECO:0000313" key="2">
    <source>
        <dbReference type="Proteomes" id="UP000664859"/>
    </source>
</evidence>
<gene>
    <name evidence="1" type="ORF">JKP88DRAFT_161866</name>
</gene>
<reference evidence="1" key="1">
    <citation type="submission" date="2021-02" db="EMBL/GenBank/DDBJ databases">
        <title>First Annotated Genome of the Yellow-green Alga Tribonema minus.</title>
        <authorList>
            <person name="Mahan K.M."/>
        </authorList>
    </citation>
    <scope>NUCLEOTIDE SEQUENCE</scope>
    <source>
        <strain evidence="1">UTEX B ZZ1240</strain>
    </source>
</reference>
<dbReference type="InterPro" id="IPR032675">
    <property type="entry name" value="LRR_dom_sf"/>
</dbReference>
<dbReference type="PANTHER" id="PTHR32134:SF169">
    <property type="entry name" value="FNIP REPEAT-CONTAINING PROTEIN-RELATED"/>
    <property type="match status" value="1"/>
</dbReference>
<keyword evidence="2" id="KW-1185">Reference proteome</keyword>
<evidence type="ECO:0000313" key="1">
    <source>
        <dbReference type="EMBL" id="KAG5187424.1"/>
    </source>
</evidence>
<dbReference type="Proteomes" id="UP000664859">
    <property type="component" value="Unassembled WGS sequence"/>
</dbReference>
<protein>
    <submittedName>
        <fullName evidence="1">Uncharacterized protein</fullName>
    </submittedName>
</protein>
<comment type="caution">
    <text evidence="1">The sequence shown here is derived from an EMBL/GenBank/DDBJ whole genome shotgun (WGS) entry which is preliminary data.</text>
</comment>
<dbReference type="Gene3D" id="3.80.10.10">
    <property type="entry name" value="Ribonuclease Inhibitor"/>
    <property type="match status" value="1"/>
</dbReference>
<dbReference type="EMBL" id="JAFCMP010000090">
    <property type="protein sequence ID" value="KAG5187424.1"/>
    <property type="molecule type" value="Genomic_DNA"/>
</dbReference>
<dbReference type="SUPFAM" id="SSF52058">
    <property type="entry name" value="L domain-like"/>
    <property type="match status" value="1"/>
</dbReference>
<dbReference type="InterPro" id="IPR051251">
    <property type="entry name" value="STK_FNIP-Repeat"/>
</dbReference>
<dbReference type="OrthoDB" id="7600006at2759"/>
<dbReference type="AlphaFoldDB" id="A0A835Z7I5"/>
<sequence>MTCLPPLPHTLRELDMSGTFMEPPPGPLPPHLTSLSMSNGSDLALGELPFTLEKLHMSAAYNEPLGPLPASLVEITTSDRSEDGAEFDQSFGELPRGLQVLDLLEFHAFNHDLGALPAHLVMLTLGCQFNQHLGVLPDTLEVLVFYDGDDDSIFDQPLGPLPQSLRKLHLSSAFNQALGLLPPRLEYLECVEYNHSLAPLPLTLQHLLIWNAAYNHDLGALPPSLVELRIHPAEPGEQGAYTHRLQPIHPALKAVAISRDYAYLDDLAGVELAHNGMWR</sequence>
<proteinExistence type="predicted"/>
<accession>A0A835Z7I5</accession>